<dbReference type="Proteomes" id="UP000055024">
    <property type="component" value="Unassembled WGS sequence"/>
</dbReference>
<name>A0A0V1GV71_9BILA</name>
<feature type="transmembrane region" description="Helical" evidence="1">
    <location>
        <begin position="6"/>
        <end position="31"/>
    </location>
</feature>
<keyword evidence="1" id="KW-0812">Transmembrane</keyword>
<keyword evidence="1" id="KW-0472">Membrane</keyword>
<dbReference type="EMBL" id="JYDP01000239">
    <property type="protein sequence ID" value="KRZ02206.1"/>
    <property type="molecule type" value="Genomic_DNA"/>
</dbReference>
<feature type="non-terminal residue" evidence="2">
    <location>
        <position position="1"/>
    </location>
</feature>
<evidence type="ECO:0000313" key="2">
    <source>
        <dbReference type="EMBL" id="KRZ02206.1"/>
    </source>
</evidence>
<gene>
    <name evidence="2" type="ORF">T11_2791</name>
</gene>
<keyword evidence="3" id="KW-1185">Reference proteome</keyword>
<keyword evidence="1" id="KW-1133">Transmembrane helix</keyword>
<comment type="caution">
    <text evidence="2">The sequence shown here is derived from an EMBL/GenBank/DDBJ whole genome shotgun (WGS) entry which is preliminary data.</text>
</comment>
<accession>A0A0V1GV71</accession>
<evidence type="ECO:0000256" key="1">
    <source>
        <dbReference type="SAM" id="Phobius"/>
    </source>
</evidence>
<sequence>LADIVIIVVVVCLRLMSFAMLIPITNVDCFIQNGCEPLKRTPGHVGLR</sequence>
<reference evidence="2 3" key="1">
    <citation type="submission" date="2015-01" db="EMBL/GenBank/DDBJ databases">
        <title>Evolution of Trichinella species and genotypes.</title>
        <authorList>
            <person name="Korhonen P.K."/>
            <person name="Edoardo P."/>
            <person name="Giuseppe L.R."/>
            <person name="Gasser R.B."/>
        </authorList>
    </citation>
    <scope>NUCLEOTIDE SEQUENCE [LARGE SCALE GENOMIC DNA]</scope>
    <source>
        <strain evidence="2">ISS1029</strain>
    </source>
</reference>
<proteinExistence type="predicted"/>
<evidence type="ECO:0000313" key="3">
    <source>
        <dbReference type="Proteomes" id="UP000055024"/>
    </source>
</evidence>
<dbReference type="AlphaFoldDB" id="A0A0V1GV71"/>
<protein>
    <submittedName>
        <fullName evidence="2">Uncharacterized protein</fullName>
    </submittedName>
</protein>
<organism evidence="2 3">
    <name type="scientific">Trichinella zimbabwensis</name>
    <dbReference type="NCBI Taxonomy" id="268475"/>
    <lineage>
        <taxon>Eukaryota</taxon>
        <taxon>Metazoa</taxon>
        <taxon>Ecdysozoa</taxon>
        <taxon>Nematoda</taxon>
        <taxon>Enoplea</taxon>
        <taxon>Dorylaimia</taxon>
        <taxon>Trichinellida</taxon>
        <taxon>Trichinellidae</taxon>
        <taxon>Trichinella</taxon>
    </lineage>
</organism>